<organism evidence="2 3">
    <name type="scientific">Kingella denitrificans ATCC 33394</name>
    <dbReference type="NCBI Taxonomy" id="888741"/>
    <lineage>
        <taxon>Bacteria</taxon>
        <taxon>Pseudomonadati</taxon>
        <taxon>Pseudomonadota</taxon>
        <taxon>Betaproteobacteria</taxon>
        <taxon>Neisseriales</taxon>
        <taxon>Neisseriaceae</taxon>
        <taxon>Kingella</taxon>
    </lineage>
</organism>
<feature type="transmembrane region" description="Helical" evidence="1">
    <location>
        <begin position="139"/>
        <end position="159"/>
    </location>
</feature>
<dbReference type="AlphaFoldDB" id="F0EXC0"/>
<evidence type="ECO:0000313" key="2">
    <source>
        <dbReference type="EMBL" id="EGC18349.1"/>
    </source>
</evidence>
<reference evidence="2 3" key="1">
    <citation type="submission" date="2011-01" db="EMBL/GenBank/DDBJ databases">
        <authorList>
            <person name="Muzny D."/>
            <person name="Qin X."/>
            <person name="Deng J."/>
            <person name="Jiang H."/>
            <person name="Liu Y."/>
            <person name="Qu J."/>
            <person name="Song X.-Z."/>
            <person name="Zhang L."/>
            <person name="Thornton R."/>
            <person name="Coyle M."/>
            <person name="Francisco L."/>
            <person name="Jackson L."/>
            <person name="Javaid M."/>
            <person name="Korchina V."/>
            <person name="Kovar C."/>
            <person name="Mata R."/>
            <person name="Mathew T."/>
            <person name="Ngo R."/>
            <person name="Nguyen L."/>
            <person name="Nguyen N."/>
            <person name="Okwuonu G."/>
            <person name="Ongeri F."/>
            <person name="Pham C."/>
            <person name="Simmons D."/>
            <person name="Wilczek-Boney K."/>
            <person name="Hale W."/>
            <person name="Jakkamsetti A."/>
            <person name="Pham P."/>
            <person name="Ruth R."/>
            <person name="San Lucas F."/>
            <person name="Warren J."/>
            <person name="Zhang J."/>
            <person name="Zhao Z."/>
            <person name="Zhou C."/>
            <person name="Zhu D."/>
            <person name="Lee S."/>
            <person name="Bess C."/>
            <person name="Blankenburg K."/>
            <person name="Forbes L."/>
            <person name="Fu Q."/>
            <person name="Gubbala S."/>
            <person name="Hirani K."/>
            <person name="Jayaseelan J.C."/>
            <person name="Lara F."/>
            <person name="Munidasa M."/>
            <person name="Palculict T."/>
            <person name="Patil S."/>
            <person name="Pu L.-L."/>
            <person name="Saada N."/>
            <person name="Tang L."/>
            <person name="Weissenberger G."/>
            <person name="Zhu Y."/>
            <person name="Hemphill L."/>
            <person name="Shang Y."/>
            <person name="Youmans B."/>
            <person name="Ayvaz T."/>
            <person name="Ross M."/>
            <person name="Santibanez J."/>
            <person name="Aqrawi P."/>
            <person name="Gross S."/>
            <person name="Joshi V."/>
            <person name="Fowler G."/>
            <person name="Nazareth L."/>
            <person name="Reid J."/>
            <person name="Worley K."/>
            <person name="Petrosino J."/>
            <person name="Highlander S."/>
            <person name="Gibbs R."/>
        </authorList>
    </citation>
    <scope>NUCLEOTIDE SEQUENCE [LARGE SCALE GENOMIC DNA]</scope>
    <source>
        <strain evidence="2 3">ATCC 33394</strain>
    </source>
</reference>
<dbReference type="HOGENOM" id="CLU_117580_0_0_4"/>
<feature type="transmembrane region" description="Helical" evidence="1">
    <location>
        <begin position="24"/>
        <end position="43"/>
    </location>
</feature>
<sequence length="198" mass="22173">MDIHSSITLAVVVLFFWQSLKYGAWQWFWASIVIWLAAAWFSAELLPRVMGVTHAANLYLAHAYILPASVFFWVNHVQKQPDAQEYCSTAGPMLTYFAQSLLAMHCALALTAATTYAIFPDGFSVYVAAALGAFYMQPALWWGMTLWLMAMAALAHWAWNTGAVVVRARQIIVLSVLAFALQAAFIVLDLKQRFQAFL</sequence>
<evidence type="ECO:0000313" key="3">
    <source>
        <dbReference type="Proteomes" id="UP000004088"/>
    </source>
</evidence>
<dbReference type="EMBL" id="AEWV01000006">
    <property type="protein sequence ID" value="EGC18349.1"/>
    <property type="molecule type" value="Genomic_DNA"/>
</dbReference>
<gene>
    <name evidence="2" type="ORF">HMPREF9098_0498</name>
</gene>
<comment type="caution">
    <text evidence="2">The sequence shown here is derived from an EMBL/GenBank/DDBJ whole genome shotgun (WGS) entry which is preliminary data.</text>
</comment>
<keyword evidence="3" id="KW-1185">Reference proteome</keyword>
<protein>
    <submittedName>
        <fullName evidence="2">Uncharacterized protein</fullName>
    </submittedName>
</protein>
<dbReference type="STRING" id="888741.HMPREF9098_0498"/>
<keyword evidence="1" id="KW-1133">Transmembrane helix</keyword>
<proteinExistence type="predicted"/>
<feature type="transmembrane region" description="Helical" evidence="1">
    <location>
        <begin position="55"/>
        <end position="74"/>
    </location>
</feature>
<evidence type="ECO:0000256" key="1">
    <source>
        <dbReference type="SAM" id="Phobius"/>
    </source>
</evidence>
<dbReference type="Proteomes" id="UP000004088">
    <property type="component" value="Unassembled WGS sequence"/>
</dbReference>
<keyword evidence="1" id="KW-0812">Transmembrane</keyword>
<dbReference type="RefSeq" id="WP_003781562.1">
    <property type="nucleotide sequence ID" value="NZ_GL870929.1"/>
</dbReference>
<accession>F0EXC0</accession>
<keyword evidence="1" id="KW-0472">Membrane</keyword>
<name>F0EXC0_9NEIS</name>
<feature type="transmembrane region" description="Helical" evidence="1">
    <location>
        <begin position="171"/>
        <end position="190"/>
    </location>
</feature>
<feature type="transmembrane region" description="Helical" evidence="1">
    <location>
        <begin position="94"/>
        <end position="119"/>
    </location>
</feature>